<organism evidence="4 5">
    <name type="scientific">Entamoeba invadens IP1</name>
    <dbReference type="NCBI Taxonomy" id="370355"/>
    <lineage>
        <taxon>Eukaryota</taxon>
        <taxon>Amoebozoa</taxon>
        <taxon>Evosea</taxon>
        <taxon>Archamoebae</taxon>
        <taxon>Mastigamoebida</taxon>
        <taxon>Entamoebidae</taxon>
        <taxon>Entamoeba</taxon>
    </lineage>
</organism>
<evidence type="ECO:0000313" key="4">
    <source>
        <dbReference type="EMBL" id="ELP91935.1"/>
    </source>
</evidence>
<dbReference type="RefSeq" id="XP_004258706.1">
    <property type="nucleotide sequence ID" value="XM_004258658.1"/>
</dbReference>
<keyword evidence="5" id="KW-1185">Reference proteome</keyword>
<protein>
    <recommendedName>
        <fullName evidence="3">Rho-GAP domain-containing protein</fullName>
    </recommendedName>
</protein>
<dbReference type="GO" id="GO:0005096">
    <property type="term" value="F:GTPase activator activity"/>
    <property type="evidence" value="ECO:0007669"/>
    <property type="project" value="UniProtKB-KW"/>
</dbReference>
<feature type="compositionally biased region" description="Basic and acidic residues" evidence="2">
    <location>
        <begin position="337"/>
        <end position="357"/>
    </location>
</feature>
<sequence length="415" mass="47420">MSTAPKNLFFLKGKRLVEVEVKIISVPGETRLIGGKLCDIDLNNSVLSLNVKNLNLSTDDLKLSFSLFYNDEFVFVGKTKEETSYWLQLIGETTHNYGVFGYPLSIVVKKSKWIVPNCIYRCVEYLKKHGKNCEGLFRKNGAIKELEKLKKDVESDEDFFIKEGTDTILIGNFLKFYLNSMIEPVVPFNQSRRFFEIHKTKDPKKVIDELPVDSQNSLWFLTVFLREISEQNEINKMTTRNISTCFALAICRPVDQSDKEFYKVVIDAFEYVLDNTDALFTDVVARNLKNLGNLDIPQYPAFNPLVIFPLSVILSTNQVRLGLPKRKKVGKDYESHTFEKKEISKESSKEQSKESSKNPRQRMKLGRSLSLLWGSSKDNPKKSQSPLIKSDVSSNLPMSAIQTPRNNGISPLLDQ</sequence>
<dbReference type="InterPro" id="IPR008936">
    <property type="entry name" value="Rho_GTPase_activation_prot"/>
</dbReference>
<dbReference type="InterPro" id="IPR000198">
    <property type="entry name" value="RhoGAP_dom"/>
</dbReference>
<dbReference type="KEGG" id="eiv:EIN_399950"/>
<gene>
    <name evidence="4" type="ORF">EIN_399950</name>
</gene>
<dbReference type="Proteomes" id="UP000014680">
    <property type="component" value="Unassembled WGS sequence"/>
</dbReference>
<dbReference type="PROSITE" id="PS50238">
    <property type="entry name" value="RHOGAP"/>
    <property type="match status" value="1"/>
</dbReference>
<feature type="domain" description="Rho-GAP" evidence="3">
    <location>
        <begin position="102"/>
        <end position="280"/>
    </location>
</feature>
<reference evidence="4 5" key="1">
    <citation type="submission" date="2012-10" db="EMBL/GenBank/DDBJ databases">
        <authorList>
            <person name="Zafar N."/>
            <person name="Inman J."/>
            <person name="Hall N."/>
            <person name="Lorenzi H."/>
            <person name="Caler E."/>
        </authorList>
    </citation>
    <scope>NUCLEOTIDE SEQUENCE [LARGE SCALE GENOMIC DNA]</scope>
    <source>
        <strain evidence="4 5">IP1</strain>
    </source>
</reference>
<dbReference type="OrthoDB" id="20641at2759"/>
<evidence type="ECO:0000256" key="1">
    <source>
        <dbReference type="ARBA" id="ARBA00022468"/>
    </source>
</evidence>
<accession>A0A0A1UAC5</accession>
<dbReference type="SMART" id="SM00324">
    <property type="entry name" value="RhoGAP"/>
    <property type="match status" value="1"/>
</dbReference>
<dbReference type="CDD" id="cd00159">
    <property type="entry name" value="RhoGAP"/>
    <property type="match status" value="1"/>
</dbReference>
<dbReference type="EMBL" id="KB206411">
    <property type="protein sequence ID" value="ELP91935.1"/>
    <property type="molecule type" value="Genomic_DNA"/>
</dbReference>
<evidence type="ECO:0000256" key="2">
    <source>
        <dbReference type="SAM" id="MobiDB-lite"/>
    </source>
</evidence>
<dbReference type="InterPro" id="IPR051025">
    <property type="entry name" value="RhoGAP"/>
</dbReference>
<dbReference type="PANTHER" id="PTHR15228">
    <property type="entry name" value="SPERMATHECAL PHYSIOLOGY VARIANT"/>
    <property type="match status" value="1"/>
</dbReference>
<dbReference type="GO" id="GO:0007165">
    <property type="term" value="P:signal transduction"/>
    <property type="evidence" value="ECO:0007669"/>
    <property type="project" value="InterPro"/>
</dbReference>
<evidence type="ECO:0000313" key="5">
    <source>
        <dbReference type="Proteomes" id="UP000014680"/>
    </source>
</evidence>
<keyword evidence="1" id="KW-0343">GTPase activation</keyword>
<feature type="compositionally biased region" description="Polar residues" evidence="2">
    <location>
        <begin position="382"/>
        <end position="409"/>
    </location>
</feature>
<dbReference type="SUPFAM" id="SSF48350">
    <property type="entry name" value="GTPase activation domain, GAP"/>
    <property type="match status" value="1"/>
</dbReference>
<feature type="region of interest" description="Disordered" evidence="2">
    <location>
        <begin position="337"/>
        <end position="415"/>
    </location>
</feature>
<dbReference type="PANTHER" id="PTHR15228:SF25">
    <property type="entry name" value="F-BAR DOMAIN-CONTAINING PROTEIN"/>
    <property type="match status" value="1"/>
</dbReference>
<proteinExistence type="predicted"/>
<dbReference type="GeneID" id="14890897"/>
<dbReference type="VEuPathDB" id="AmoebaDB:EIN_399950"/>
<dbReference type="AlphaFoldDB" id="A0A0A1UAC5"/>
<evidence type="ECO:0000259" key="3">
    <source>
        <dbReference type="PROSITE" id="PS50238"/>
    </source>
</evidence>
<feature type="compositionally biased region" description="Low complexity" evidence="2">
    <location>
        <begin position="366"/>
        <end position="376"/>
    </location>
</feature>
<dbReference type="Pfam" id="PF00620">
    <property type="entry name" value="RhoGAP"/>
    <property type="match status" value="1"/>
</dbReference>
<name>A0A0A1UAC5_ENTIV</name>
<dbReference type="Gene3D" id="1.10.555.10">
    <property type="entry name" value="Rho GTPase activation protein"/>
    <property type="match status" value="1"/>
</dbReference>